<evidence type="ECO:0000313" key="5">
    <source>
        <dbReference type="EMBL" id="RDH85127.1"/>
    </source>
</evidence>
<comment type="caution">
    <text evidence="5">The sequence shown here is derived from an EMBL/GenBank/DDBJ whole genome shotgun (WGS) entry which is preliminary data.</text>
</comment>
<evidence type="ECO:0000313" key="6">
    <source>
        <dbReference type="Proteomes" id="UP000254771"/>
    </source>
</evidence>
<dbReference type="PROSITE" id="PS50088">
    <property type="entry name" value="ANK_REPEAT"/>
    <property type="match status" value="3"/>
</dbReference>
<evidence type="ECO:0000256" key="1">
    <source>
        <dbReference type="ARBA" id="ARBA00022737"/>
    </source>
</evidence>
<dbReference type="Proteomes" id="UP000254771">
    <property type="component" value="Unassembled WGS sequence"/>
</dbReference>
<dbReference type="PRINTS" id="PR01415">
    <property type="entry name" value="ANKYRIN"/>
</dbReference>
<name>A0A370DLD0_9GAMM</name>
<dbReference type="SMART" id="SM00248">
    <property type="entry name" value="ANK"/>
    <property type="match status" value="4"/>
</dbReference>
<dbReference type="Gene3D" id="1.25.40.20">
    <property type="entry name" value="Ankyrin repeat-containing domain"/>
    <property type="match status" value="2"/>
</dbReference>
<dbReference type="InterPro" id="IPR002110">
    <property type="entry name" value="Ankyrin_rpt"/>
</dbReference>
<feature type="signal peptide" evidence="4">
    <location>
        <begin position="1"/>
        <end position="22"/>
    </location>
</feature>
<dbReference type="PROSITE" id="PS50297">
    <property type="entry name" value="ANK_REP_REGION"/>
    <property type="match status" value="2"/>
</dbReference>
<dbReference type="PANTHER" id="PTHR24171">
    <property type="entry name" value="ANKYRIN REPEAT DOMAIN-CONTAINING PROTEIN 39-RELATED"/>
    <property type="match status" value="1"/>
</dbReference>
<dbReference type="PROSITE" id="PS51257">
    <property type="entry name" value="PROKAR_LIPOPROTEIN"/>
    <property type="match status" value="1"/>
</dbReference>
<feature type="repeat" description="ANK" evidence="3">
    <location>
        <begin position="57"/>
        <end position="89"/>
    </location>
</feature>
<feature type="chain" id="PRO_5016579549" evidence="4">
    <location>
        <begin position="23"/>
        <end position="215"/>
    </location>
</feature>
<evidence type="ECO:0000256" key="4">
    <source>
        <dbReference type="SAM" id="SignalP"/>
    </source>
</evidence>
<dbReference type="SUPFAM" id="SSF48403">
    <property type="entry name" value="Ankyrin repeat"/>
    <property type="match status" value="1"/>
</dbReference>
<keyword evidence="6" id="KW-1185">Reference proteome</keyword>
<gene>
    <name evidence="5" type="ORF">DIZ78_11985</name>
</gene>
<protein>
    <submittedName>
        <fullName evidence="5">Ankyrin repeat domain-containing protein</fullName>
    </submittedName>
</protein>
<dbReference type="InterPro" id="IPR036770">
    <property type="entry name" value="Ankyrin_rpt-contain_sf"/>
</dbReference>
<evidence type="ECO:0000256" key="3">
    <source>
        <dbReference type="PROSITE-ProRule" id="PRU00023"/>
    </source>
</evidence>
<keyword evidence="4" id="KW-0732">Signal</keyword>
<reference evidence="5 6" key="1">
    <citation type="journal article" date="2018" name="ISME J.">
        <title>Endosymbiont genomes yield clues of tubeworm success.</title>
        <authorList>
            <person name="Li Y."/>
            <person name="Liles M.R."/>
            <person name="Halanych K.M."/>
        </authorList>
    </citation>
    <scope>NUCLEOTIDE SEQUENCE [LARGE SCALE GENOMIC DNA]</scope>
    <source>
        <strain evidence="5">A1462</strain>
    </source>
</reference>
<keyword evidence="2 3" id="KW-0040">ANK repeat</keyword>
<keyword evidence="1" id="KW-0677">Repeat</keyword>
<proteinExistence type="predicted"/>
<organism evidence="5 6">
    <name type="scientific">endosymbiont of Escarpia spicata</name>
    <dbReference type="NCBI Taxonomy" id="2200908"/>
    <lineage>
        <taxon>Bacteria</taxon>
        <taxon>Pseudomonadati</taxon>
        <taxon>Pseudomonadota</taxon>
        <taxon>Gammaproteobacteria</taxon>
        <taxon>sulfur-oxidizing symbionts</taxon>
    </lineage>
</organism>
<dbReference type="AlphaFoldDB" id="A0A370DLD0"/>
<accession>A0A370DLD0</accession>
<feature type="repeat" description="ANK" evidence="3">
    <location>
        <begin position="153"/>
        <end position="185"/>
    </location>
</feature>
<evidence type="ECO:0000256" key="2">
    <source>
        <dbReference type="ARBA" id="ARBA00023043"/>
    </source>
</evidence>
<dbReference type="Pfam" id="PF12796">
    <property type="entry name" value="Ank_2"/>
    <property type="match status" value="2"/>
</dbReference>
<sequence>MQRFLLVAISAFVLLLSACSTPEPPTVNLYRAVHVGDIDQIERNLYWDADVNAPGPDGRSALHVAAEKGRVVVIKILLKNGAAIDQLDAAGQTPLGTALLARRTLAAAYLAKQGGSLDANNLLLQTAAVGSLDRDVLDFLIKQGADINTADDKGNNALHIAASKDQRIAAKHLITGGIDLNAVNATGQTPLGIAQQSGAKDIADMLKKFGVVTPP</sequence>
<dbReference type="EMBL" id="QFXE01000014">
    <property type="protein sequence ID" value="RDH85127.1"/>
    <property type="molecule type" value="Genomic_DNA"/>
</dbReference>
<feature type="repeat" description="ANK" evidence="3">
    <location>
        <begin position="118"/>
        <end position="152"/>
    </location>
</feature>